<protein>
    <submittedName>
        <fullName evidence="1">Uncharacterized protein</fullName>
    </submittedName>
</protein>
<reference evidence="1" key="2">
    <citation type="journal article" date="2020" name="Nat. Commun.">
        <title>Large-scale genome sequencing of mycorrhizal fungi provides insights into the early evolution of symbiotic traits.</title>
        <authorList>
            <person name="Miyauchi S."/>
            <person name="Kiss E."/>
            <person name="Kuo A."/>
            <person name="Drula E."/>
            <person name="Kohler A."/>
            <person name="Sanchez-Garcia M."/>
            <person name="Morin E."/>
            <person name="Andreopoulos B."/>
            <person name="Barry K.W."/>
            <person name="Bonito G."/>
            <person name="Buee M."/>
            <person name="Carver A."/>
            <person name="Chen C."/>
            <person name="Cichocki N."/>
            <person name="Clum A."/>
            <person name="Culley D."/>
            <person name="Crous P.W."/>
            <person name="Fauchery L."/>
            <person name="Girlanda M."/>
            <person name="Hayes R.D."/>
            <person name="Keri Z."/>
            <person name="LaButti K."/>
            <person name="Lipzen A."/>
            <person name="Lombard V."/>
            <person name="Magnuson J."/>
            <person name="Maillard F."/>
            <person name="Murat C."/>
            <person name="Nolan M."/>
            <person name="Ohm R.A."/>
            <person name="Pangilinan J."/>
            <person name="Pereira M.F."/>
            <person name="Perotto S."/>
            <person name="Peter M."/>
            <person name="Pfister S."/>
            <person name="Riley R."/>
            <person name="Sitrit Y."/>
            <person name="Stielow J.B."/>
            <person name="Szollosi G."/>
            <person name="Zifcakova L."/>
            <person name="Stursova M."/>
            <person name="Spatafora J.W."/>
            <person name="Tedersoo L."/>
            <person name="Vaario L.M."/>
            <person name="Yamada A."/>
            <person name="Yan M."/>
            <person name="Wang P."/>
            <person name="Xu J."/>
            <person name="Bruns T."/>
            <person name="Baldrian P."/>
            <person name="Vilgalys R."/>
            <person name="Dunand C."/>
            <person name="Henrissat B."/>
            <person name="Grigoriev I.V."/>
            <person name="Hibbett D."/>
            <person name="Nagy L.G."/>
            <person name="Martin F.M."/>
        </authorList>
    </citation>
    <scope>NUCLEOTIDE SEQUENCE</scope>
    <source>
        <strain evidence="1">BED1</strain>
    </source>
</reference>
<gene>
    <name evidence="1" type="ORF">L210DRAFT_3502657</name>
</gene>
<sequence length="200" mass="21525">MRHSKKKPALLNVSDLHLTAPLRSLDEPVSTTLVFPSRTYDAGGTSRSGKWVASVRSIRFQDGICYVLSLRNLQTRVDVDVGMGVTRRSRASSQKTPAPAYPTDEASLPPMMQHPGGDAVQVWVCSCGTGDYTSSGGGLSGSVAKGGLKKSETVVSAYLEAMSSSRIRVSYELSHDLDIIEVVFFPLSLVVMTEVAQWGT</sequence>
<evidence type="ECO:0000313" key="2">
    <source>
        <dbReference type="Proteomes" id="UP001194468"/>
    </source>
</evidence>
<keyword evidence="2" id="KW-1185">Reference proteome</keyword>
<comment type="caution">
    <text evidence="1">The sequence shown here is derived from an EMBL/GenBank/DDBJ whole genome shotgun (WGS) entry which is preliminary data.</text>
</comment>
<accession>A0AAD4BZI9</accession>
<dbReference type="Proteomes" id="UP001194468">
    <property type="component" value="Unassembled WGS sequence"/>
</dbReference>
<evidence type="ECO:0000313" key="1">
    <source>
        <dbReference type="EMBL" id="KAF8443981.1"/>
    </source>
</evidence>
<reference evidence="1" key="1">
    <citation type="submission" date="2019-10" db="EMBL/GenBank/DDBJ databases">
        <authorList>
            <consortium name="DOE Joint Genome Institute"/>
            <person name="Kuo A."/>
            <person name="Miyauchi S."/>
            <person name="Kiss E."/>
            <person name="Drula E."/>
            <person name="Kohler A."/>
            <person name="Sanchez-Garcia M."/>
            <person name="Andreopoulos B."/>
            <person name="Barry K.W."/>
            <person name="Bonito G."/>
            <person name="Buee M."/>
            <person name="Carver A."/>
            <person name="Chen C."/>
            <person name="Cichocki N."/>
            <person name="Clum A."/>
            <person name="Culley D."/>
            <person name="Crous P.W."/>
            <person name="Fauchery L."/>
            <person name="Girlanda M."/>
            <person name="Hayes R."/>
            <person name="Keri Z."/>
            <person name="LaButti K."/>
            <person name="Lipzen A."/>
            <person name="Lombard V."/>
            <person name="Magnuson J."/>
            <person name="Maillard F."/>
            <person name="Morin E."/>
            <person name="Murat C."/>
            <person name="Nolan M."/>
            <person name="Ohm R."/>
            <person name="Pangilinan J."/>
            <person name="Pereira M."/>
            <person name="Perotto S."/>
            <person name="Peter M."/>
            <person name="Riley R."/>
            <person name="Sitrit Y."/>
            <person name="Stielow B."/>
            <person name="Szollosi G."/>
            <person name="Zifcakova L."/>
            <person name="Stursova M."/>
            <person name="Spatafora J.W."/>
            <person name="Tedersoo L."/>
            <person name="Vaario L.-M."/>
            <person name="Yamada A."/>
            <person name="Yan M."/>
            <person name="Wang P."/>
            <person name="Xu J."/>
            <person name="Bruns T."/>
            <person name="Baldrian P."/>
            <person name="Vilgalys R."/>
            <person name="Henrissat B."/>
            <person name="Grigoriev I.V."/>
            <person name="Hibbett D."/>
            <person name="Nagy L.G."/>
            <person name="Martin F.M."/>
        </authorList>
    </citation>
    <scope>NUCLEOTIDE SEQUENCE</scope>
    <source>
        <strain evidence="1">BED1</strain>
    </source>
</reference>
<name>A0AAD4BZI9_BOLED</name>
<organism evidence="1 2">
    <name type="scientific">Boletus edulis BED1</name>
    <dbReference type="NCBI Taxonomy" id="1328754"/>
    <lineage>
        <taxon>Eukaryota</taxon>
        <taxon>Fungi</taxon>
        <taxon>Dikarya</taxon>
        <taxon>Basidiomycota</taxon>
        <taxon>Agaricomycotina</taxon>
        <taxon>Agaricomycetes</taxon>
        <taxon>Agaricomycetidae</taxon>
        <taxon>Boletales</taxon>
        <taxon>Boletineae</taxon>
        <taxon>Boletaceae</taxon>
        <taxon>Boletoideae</taxon>
        <taxon>Boletus</taxon>
    </lineage>
</organism>
<dbReference type="AlphaFoldDB" id="A0AAD4BZI9"/>
<dbReference type="EMBL" id="WHUW01000007">
    <property type="protein sequence ID" value="KAF8443981.1"/>
    <property type="molecule type" value="Genomic_DNA"/>
</dbReference>
<proteinExistence type="predicted"/>